<evidence type="ECO:0008006" key="5">
    <source>
        <dbReference type="Google" id="ProtNLM"/>
    </source>
</evidence>
<keyword evidence="4" id="KW-1185">Reference proteome</keyword>
<feature type="signal peptide" evidence="2">
    <location>
        <begin position="1"/>
        <end position="25"/>
    </location>
</feature>
<feature type="chain" id="PRO_5015145895" description="Ig-like domain-containing protein" evidence="2">
    <location>
        <begin position="26"/>
        <end position="180"/>
    </location>
</feature>
<protein>
    <recommendedName>
        <fullName evidence="5">Ig-like domain-containing protein</fullName>
    </recommendedName>
</protein>
<feature type="compositionally biased region" description="Low complexity" evidence="1">
    <location>
        <begin position="116"/>
        <end position="156"/>
    </location>
</feature>
<dbReference type="RefSeq" id="WP_034305422.1">
    <property type="nucleotide sequence ID" value="NZ_JFBM01000002.1"/>
</dbReference>
<evidence type="ECO:0000313" key="4">
    <source>
        <dbReference type="Proteomes" id="UP000256220"/>
    </source>
</evidence>
<sequence>MFKKAMIGALLLGATQLALVAPATAATEVFWGIWPVEVEPGGDLAIETKAAQGGCTPATPATSAGFAAPIDWKAAGMWGGHRGYGKAVTTPGKYTANFTCNDGRKGETLTFTVIGTPPGSTTPKPTTSTKPATPTKSKPAPATPAKAKPAPAKSKPQVAVKPVGAPQTGGGAFAPMAWDW</sequence>
<evidence type="ECO:0000313" key="3">
    <source>
        <dbReference type="EMBL" id="KFU82673.1"/>
    </source>
</evidence>
<gene>
    <name evidence="3" type="ORF">BB31_02975</name>
</gene>
<feature type="region of interest" description="Disordered" evidence="1">
    <location>
        <begin position="112"/>
        <end position="180"/>
    </location>
</feature>
<keyword evidence="2" id="KW-0732">Signal</keyword>
<accession>A0A2P2G123</accession>
<organism evidence="3 4">
    <name type="scientific">Amycolatopsis lurida NRRL 2430</name>
    <dbReference type="NCBI Taxonomy" id="1460371"/>
    <lineage>
        <taxon>Bacteria</taxon>
        <taxon>Bacillati</taxon>
        <taxon>Actinomycetota</taxon>
        <taxon>Actinomycetes</taxon>
        <taxon>Pseudonocardiales</taxon>
        <taxon>Pseudonocardiaceae</taxon>
        <taxon>Amycolatopsis</taxon>
    </lineage>
</organism>
<name>A0A2P2G123_AMYLU</name>
<comment type="caution">
    <text evidence="3">The sequence shown here is derived from an EMBL/GenBank/DDBJ whole genome shotgun (WGS) entry which is preliminary data.</text>
</comment>
<reference evidence="3 4" key="1">
    <citation type="journal article" date="2014" name="Genome Announc.">
        <title>Draft Genome Sequence of Amycolatopsis lurida NRRL 2430, Producer of the Glycopeptide Family Antibiotic Ristocetin.</title>
        <authorList>
            <person name="Kwun M.J."/>
            <person name="Hong H.J."/>
        </authorList>
    </citation>
    <scope>NUCLEOTIDE SEQUENCE [LARGE SCALE GENOMIC DNA]</scope>
    <source>
        <strain evidence="3 4">NRRL 2430</strain>
    </source>
</reference>
<evidence type="ECO:0000256" key="2">
    <source>
        <dbReference type="SAM" id="SignalP"/>
    </source>
</evidence>
<dbReference type="Proteomes" id="UP000256220">
    <property type="component" value="Unassembled WGS sequence"/>
</dbReference>
<proteinExistence type="predicted"/>
<dbReference type="AlphaFoldDB" id="A0A2P2G123"/>
<dbReference type="EMBL" id="JFBM01000002">
    <property type="protein sequence ID" value="KFU82673.1"/>
    <property type="molecule type" value="Genomic_DNA"/>
</dbReference>
<evidence type="ECO:0000256" key="1">
    <source>
        <dbReference type="SAM" id="MobiDB-lite"/>
    </source>
</evidence>